<organism evidence="6 7">
    <name type="scientific">Albibacterium profundi</name>
    <dbReference type="NCBI Taxonomy" id="3134906"/>
    <lineage>
        <taxon>Bacteria</taxon>
        <taxon>Pseudomonadati</taxon>
        <taxon>Bacteroidota</taxon>
        <taxon>Sphingobacteriia</taxon>
        <taxon>Sphingobacteriales</taxon>
        <taxon>Sphingobacteriaceae</taxon>
        <taxon>Albibacterium</taxon>
    </lineage>
</organism>
<dbReference type="PROSITE" id="PS50850">
    <property type="entry name" value="MFS"/>
    <property type="match status" value="1"/>
</dbReference>
<feature type="transmembrane region" description="Helical" evidence="4">
    <location>
        <begin position="77"/>
        <end position="104"/>
    </location>
</feature>
<dbReference type="Gene3D" id="1.20.1250.20">
    <property type="entry name" value="MFS general substrate transporter like domains"/>
    <property type="match status" value="1"/>
</dbReference>
<keyword evidence="1 4" id="KW-0812">Transmembrane</keyword>
<dbReference type="InterPro" id="IPR011701">
    <property type="entry name" value="MFS"/>
</dbReference>
<keyword evidence="7" id="KW-1185">Reference proteome</keyword>
<feature type="transmembrane region" description="Helical" evidence="4">
    <location>
        <begin position="272"/>
        <end position="294"/>
    </location>
</feature>
<evidence type="ECO:0000313" key="7">
    <source>
        <dbReference type="Proteomes" id="UP001580928"/>
    </source>
</evidence>
<dbReference type="Pfam" id="PF07690">
    <property type="entry name" value="MFS_1"/>
    <property type="match status" value="1"/>
</dbReference>
<evidence type="ECO:0000259" key="5">
    <source>
        <dbReference type="PROSITE" id="PS50850"/>
    </source>
</evidence>
<evidence type="ECO:0000256" key="3">
    <source>
        <dbReference type="ARBA" id="ARBA00023136"/>
    </source>
</evidence>
<feature type="transmembrane region" description="Helical" evidence="4">
    <location>
        <begin position="12"/>
        <end position="30"/>
    </location>
</feature>
<dbReference type="RefSeq" id="WP_375557994.1">
    <property type="nucleotide sequence ID" value="NZ_JBBVGT010000003.1"/>
</dbReference>
<dbReference type="InterPro" id="IPR036259">
    <property type="entry name" value="MFS_trans_sf"/>
</dbReference>
<dbReference type="Proteomes" id="UP001580928">
    <property type="component" value="Unassembled WGS sequence"/>
</dbReference>
<evidence type="ECO:0000256" key="1">
    <source>
        <dbReference type="ARBA" id="ARBA00022692"/>
    </source>
</evidence>
<evidence type="ECO:0000313" key="6">
    <source>
        <dbReference type="EMBL" id="MFB5946465.1"/>
    </source>
</evidence>
<feature type="transmembrane region" description="Helical" evidence="4">
    <location>
        <begin position="205"/>
        <end position="230"/>
    </location>
</feature>
<gene>
    <name evidence="6" type="ORF">WKR92_11540</name>
</gene>
<accession>A0ABV5CFX8</accession>
<dbReference type="InterPro" id="IPR052714">
    <property type="entry name" value="MFS_Exporter"/>
</dbReference>
<feature type="transmembrane region" description="Helical" evidence="4">
    <location>
        <begin position="300"/>
        <end position="321"/>
    </location>
</feature>
<keyword evidence="3 4" id="KW-0472">Membrane</keyword>
<dbReference type="PROSITE" id="PS51257">
    <property type="entry name" value="PROKAR_LIPOPROTEIN"/>
    <property type="match status" value="1"/>
</dbReference>
<evidence type="ECO:0000256" key="2">
    <source>
        <dbReference type="ARBA" id="ARBA00022989"/>
    </source>
</evidence>
<dbReference type="SUPFAM" id="SSF103473">
    <property type="entry name" value="MFS general substrate transporter"/>
    <property type="match status" value="1"/>
</dbReference>
<comment type="caution">
    <text evidence="6">The sequence shown here is derived from an EMBL/GenBank/DDBJ whole genome shotgun (WGS) entry which is preliminary data.</text>
</comment>
<name>A0ABV5CFX8_9SPHI</name>
<dbReference type="EMBL" id="JBBVGT010000003">
    <property type="protein sequence ID" value="MFB5946465.1"/>
    <property type="molecule type" value="Genomic_DNA"/>
</dbReference>
<feature type="domain" description="Major facilitator superfamily (MFS) profile" evidence="5">
    <location>
        <begin position="11"/>
        <end position="384"/>
    </location>
</feature>
<feature type="transmembrane region" description="Helical" evidence="4">
    <location>
        <begin position="242"/>
        <end position="260"/>
    </location>
</feature>
<feature type="transmembrane region" description="Helical" evidence="4">
    <location>
        <begin position="333"/>
        <end position="354"/>
    </location>
</feature>
<sequence length="390" mass="43250">MEQKEVLWNKNFIIACIANFLTACSFNLLMPTIPLYLTEVLHIESSKMGIILSSYAFALLLIRPFSGFLVDLYPRKMLYLVGITCFMAIFFGYYFAITVGFFIVLRFVHGLFWGLATVSSNTVAIDIIPPKRRAEGIGYFGVNMNLAMAIAPFFAIEIYEERGFSYLISVALLLGALAILVVLFIKVPKRILVEKKQPISLDRFLLVKGIPILFNQIFITFGWGTLAAYAVLYGIESGLQNAGLFFLFLAAGIIVSRVASGKLVDKGHIHRVIIFAVAVVTLSFVSFALIHTVYAFNISAFFIGVGYGTLLPALQTIYIDMAPASKRGTANSTYLTGFDLGIGIGMLVGASLASEWGFENMYLVTALLCLIGLLLYVFSSRKIYERHRLR</sequence>
<feature type="transmembrane region" description="Helical" evidence="4">
    <location>
        <begin position="140"/>
        <end position="159"/>
    </location>
</feature>
<dbReference type="CDD" id="cd17489">
    <property type="entry name" value="MFS_YfcJ_like"/>
    <property type="match status" value="1"/>
</dbReference>
<reference evidence="6 7" key="1">
    <citation type="submission" date="2024-04" db="EMBL/GenBank/DDBJ databases">
        <title>Albibacterium profundi sp. nov., isolated from sediment of the Challenger Deep of Mariana Trench.</title>
        <authorList>
            <person name="Wang Y."/>
        </authorList>
    </citation>
    <scope>NUCLEOTIDE SEQUENCE [LARGE SCALE GENOMIC DNA]</scope>
    <source>
        <strain evidence="6 7">RHL897</strain>
    </source>
</reference>
<feature type="transmembrane region" description="Helical" evidence="4">
    <location>
        <begin position="50"/>
        <end position="70"/>
    </location>
</feature>
<dbReference type="PANTHER" id="PTHR23531:SF1">
    <property type="entry name" value="QUINOLENE RESISTANCE PROTEIN NORA"/>
    <property type="match status" value="1"/>
</dbReference>
<dbReference type="PANTHER" id="PTHR23531">
    <property type="entry name" value="QUINOLENE RESISTANCE PROTEIN NORA"/>
    <property type="match status" value="1"/>
</dbReference>
<proteinExistence type="predicted"/>
<protein>
    <submittedName>
        <fullName evidence="6">MFS transporter</fullName>
    </submittedName>
</protein>
<feature type="transmembrane region" description="Helical" evidence="4">
    <location>
        <begin position="360"/>
        <end position="378"/>
    </location>
</feature>
<feature type="transmembrane region" description="Helical" evidence="4">
    <location>
        <begin position="165"/>
        <end position="185"/>
    </location>
</feature>
<feature type="transmembrane region" description="Helical" evidence="4">
    <location>
        <begin position="110"/>
        <end position="128"/>
    </location>
</feature>
<keyword evidence="2 4" id="KW-1133">Transmembrane helix</keyword>
<evidence type="ECO:0000256" key="4">
    <source>
        <dbReference type="SAM" id="Phobius"/>
    </source>
</evidence>
<dbReference type="InterPro" id="IPR020846">
    <property type="entry name" value="MFS_dom"/>
</dbReference>